<dbReference type="GO" id="GO:0005783">
    <property type="term" value="C:endoplasmic reticulum"/>
    <property type="evidence" value="ECO:0007669"/>
    <property type="project" value="TreeGrafter"/>
</dbReference>
<proteinExistence type="predicted"/>
<reference evidence="5" key="1">
    <citation type="journal article" date="2010" name="Genome Biol.">
        <title>Genome sequence of the necrotrophic plant pathogen Pythium ultimum reveals original pathogenicity mechanisms and effector repertoire.</title>
        <authorList>
            <person name="Levesque C.A."/>
            <person name="Brouwer H."/>
            <person name="Cano L."/>
            <person name="Hamilton J.P."/>
            <person name="Holt C."/>
            <person name="Huitema E."/>
            <person name="Raffaele S."/>
            <person name="Robideau G.P."/>
            <person name="Thines M."/>
            <person name="Win J."/>
            <person name="Zerillo M.M."/>
            <person name="Beakes G.W."/>
            <person name="Boore J.L."/>
            <person name="Busam D."/>
            <person name="Dumas B."/>
            <person name="Ferriera S."/>
            <person name="Fuerstenberg S.I."/>
            <person name="Gachon C.M."/>
            <person name="Gaulin E."/>
            <person name="Govers F."/>
            <person name="Grenville-Briggs L."/>
            <person name="Horner N."/>
            <person name="Hostetler J."/>
            <person name="Jiang R.H."/>
            <person name="Johnson J."/>
            <person name="Krajaejun T."/>
            <person name="Lin H."/>
            <person name="Meijer H.J."/>
            <person name="Moore B."/>
            <person name="Morris P."/>
            <person name="Phuntmart V."/>
            <person name="Puiu D."/>
            <person name="Shetty J."/>
            <person name="Stajich J.E."/>
            <person name="Tripathy S."/>
            <person name="Wawra S."/>
            <person name="van West P."/>
            <person name="Whitty B.R."/>
            <person name="Coutinho P.M."/>
            <person name="Henrissat B."/>
            <person name="Martin F."/>
            <person name="Thomas P.D."/>
            <person name="Tyler B.M."/>
            <person name="De Vries R.P."/>
            <person name="Kamoun S."/>
            <person name="Yandell M."/>
            <person name="Tisserat N."/>
            <person name="Buell C.R."/>
        </authorList>
    </citation>
    <scope>NUCLEOTIDE SEQUENCE</scope>
    <source>
        <strain evidence="5">DAOM:BR144</strain>
    </source>
</reference>
<feature type="transmembrane region" description="Helical" evidence="3">
    <location>
        <begin position="389"/>
        <end position="409"/>
    </location>
</feature>
<accession>K3WD76</accession>
<dbReference type="VEuPathDB" id="FungiDB:PYU1_G002914"/>
<keyword evidence="3" id="KW-0812">Transmembrane</keyword>
<evidence type="ECO:0000313" key="4">
    <source>
        <dbReference type="EnsemblProtists" id="PYU1_T002917"/>
    </source>
</evidence>
<keyword evidence="3" id="KW-0472">Membrane</keyword>
<keyword evidence="3" id="KW-1133">Transmembrane helix</keyword>
<reference evidence="4" key="3">
    <citation type="submission" date="2015-02" db="UniProtKB">
        <authorList>
            <consortium name="EnsemblProtists"/>
        </authorList>
    </citation>
    <scope>IDENTIFICATION</scope>
    <source>
        <strain evidence="4">DAOM BR144</strain>
    </source>
</reference>
<evidence type="ECO:0000256" key="1">
    <source>
        <dbReference type="ARBA" id="ARBA00022737"/>
    </source>
</evidence>
<keyword evidence="1" id="KW-0677">Repeat</keyword>
<organism evidence="4 5">
    <name type="scientific">Globisporangium ultimum (strain ATCC 200006 / CBS 805.95 / DAOM BR144)</name>
    <name type="common">Pythium ultimum</name>
    <dbReference type="NCBI Taxonomy" id="431595"/>
    <lineage>
        <taxon>Eukaryota</taxon>
        <taxon>Sar</taxon>
        <taxon>Stramenopiles</taxon>
        <taxon>Oomycota</taxon>
        <taxon>Peronosporomycetes</taxon>
        <taxon>Pythiales</taxon>
        <taxon>Pythiaceae</taxon>
        <taxon>Globisporangium</taxon>
    </lineage>
</organism>
<name>K3WD76_GLOUD</name>
<dbReference type="PANTHER" id="PTHR44227:SF3">
    <property type="entry name" value="PROTEIN O-MANNOSYL-TRANSFERASE TMTC4"/>
    <property type="match status" value="1"/>
</dbReference>
<feature type="transmembrane region" description="Helical" evidence="3">
    <location>
        <begin position="149"/>
        <end position="167"/>
    </location>
</feature>
<dbReference type="STRING" id="431595.K3WD76"/>
<protein>
    <submittedName>
        <fullName evidence="4">Uncharacterized protein</fullName>
    </submittedName>
</protein>
<dbReference type="GO" id="GO:0035269">
    <property type="term" value="P:protein O-linked glycosylation via mannose"/>
    <property type="evidence" value="ECO:0007669"/>
    <property type="project" value="TreeGrafter"/>
</dbReference>
<evidence type="ECO:0000313" key="5">
    <source>
        <dbReference type="Proteomes" id="UP000019132"/>
    </source>
</evidence>
<feature type="transmembrane region" description="Helical" evidence="3">
    <location>
        <begin position="359"/>
        <end position="377"/>
    </location>
</feature>
<keyword evidence="2" id="KW-0802">TPR repeat</keyword>
<dbReference type="EMBL" id="GL376628">
    <property type="status" value="NOT_ANNOTATED_CDS"/>
    <property type="molecule type" value="Genomic_DNA"/>
</dbReference>
<dbReference type="GO" id="GO:0030968">
    <property type="term" value="P:endoplasmic reticulum unfolded protein response"/>
    <property type="evidence" value="ECO:0007669"/>
    <property type="project" value="TreeGrafter"/>
</dbReference>
<dbReference type="Proteomes" id="UP000019132">
    <property type="component" value="Unassembled WGS sequence"/>
</dbReference>
<feature type="transmembrane region" description="Helical" evidence="3">
    <location>
        <begin position="173"/>
        <end position="190"/>
    </location>
</feature>
<dbReference type="AlphaFoldDB" id="K3WD76"/>
<sequence length="410" mass="47167">MALLLLTLGESVALLIAAALVLYALPLMDTSKSWEFVFLYDDYENFLTNPVLQGEWLFTWDNMHQMLTMRRVNVYEPLSWMLKAAIVQCVGLDPWIIRVVTTALHFAAGVVLVKVSMLLLEIHDMVAARHSHQLTAIQSRTSRHRKYELGCWFSGLLYVVHPVHVEVVAWPSAQPYALAAVFANLSLYVYTRETQARLRRAQMEPERYPYTSKSNKQLLVEAFILLDTYVYMKRRQRGKELLPSKGSGLNMVIDCVASKARLMTVAVLFICLTMWSNEKGAQVDTDLISLSVSERMLKAAATPAWIVRYFLWPNQLRAHYQLREGELDLWENPEYLLSLLLFTMCALWCHHRWHRSPQYLLVLLHFVVLLLPTSGLIQHGIVTRGCDRYAYFPSAVFVPFGGYFLGNFLQ</sequence>
<dbReference type="InParanoid" id="K3WD76"/>
<evidence type="ECO:0000256" key="3">
    <source>
        <dbReference type="SAM" id="Phobius"/>
    </source>
</evidence>
<feature type="transmembrane region" description="Helical" evidence="3">
    <location>
        <begin position="95"/>
        <end position="120"/>
    </location>
</feature>
<keyword evidence="5" id="KW-1185">Reference proteome</keyword>
<dbReference type="eggNOG" id="ENOG502RZ10">
    <property type="taxonomic scope" value="Eukaryota"/>
</dbReference>
<reference evidence="5" key="2">
    <citation type="submission" date="2010-04" db="EMBL/GenBank/DDBJ databases">
        <authorList>
            <person name="Buell R."/>
            <person name="Hamilton J."/>
            <person name="Hostetler J."/>
        </authorList>
    </citation>
    <scope>NUCLEOTIDE SEQUENCE [LARGE SCALE GENOMIC DNA]</scope>
    <source>
        <strain evidence="5">DAOM:BR144</strain>
    </source>
</reference>
<evidence type="ECO:0000256" key="2">
    <source>
        <dbReference type="ARBA" id="ARBA00022803"/>
    </source>
</evidence>
<dbReference type="InterPro" id="IPR052346">
    <property type="entry name" value="O-mannosyl-transferase_TMTC"/>
</dbReference>
<dbReference type="PANTHER" id="PTHR44227">
    <property type="match status" value="1"/>
</dbReference>
<dbReference type="EnsemblProtists" id="PYU1_T002917">
    <property type="protein sequence ID" value="PYU1_T002917"/>
    <property type="gene ID" value="PYU1_G002914"/>
</dbReference>
<dbReference type="HOGENOM" id="CLU_026616_0_0_1"/>
<dbReference type="OMA" id="FTMTKIN"/>
<dbReference type="GO" id="GO:0000030">
    <property type="term" value="F:mannosyltransferase activity"/>
    <property type="evidence" value="ECO:0007669"/>
    <property type="project" value="TreeGrafter"/>
</dbReference>